<dbReference type="Proteomes" id="UP000595703">
    <property type="component" value="Chromosome"/>
</dbReference>
<dbReference type="KEGG" id="arev:RVR_8258"/>
<gene>
    <name evidence="1" type="ORF">RVR_8258</name>
</gene>
<sequence length="77" mass="7848">MMQTGHALVAVICVIGALAFLAAAVATNGRRVETPTGPAPTAFRYCPDEQRTRAALLHPDGTAHCGGCGCLLDPAGD</sequence>
<protein>
    <submittedName>
        <fullName evidence="1">Uncharacterized protein</fullName>
    </submittedName>
</protein>
<dbReference type="EMBL" id="AP018365">
    <property type="protein sequence ID" value="BBB01026.1"/>
    <property type="molecule type" value="Genomic_DNA"/>
</dbReference>
<name>A0A7U3UVH9_9ACTN</name>
<reference evidence="1 2" key="2">
    <citation type="journal article" date="2011" name="J. Antibiot.">
        <title>Furaquinocins I and J: novel polyketide isoprenoid hybrid compounds from Streptomyces reveromyceticus SN-593.</title>
        <authorList>
            <person name="Panthee S."/>
            <person name="Takahashi S."/>
            <person name="Takagi H."/>
            <person name="Nogawa T."/>
            <person name="Oowada E."/>
            <person name="Uramoto M."/>
            <person name="Osada H."/>
        </authorList>
    </citation>
    <scope>NUCLEOTIDE SEQUENCE [LARGE SCALE GENOMIC DNA]</scope>
    <source>
        <strain evidence="1 2">SN-593</strain>
    </source>
</reference>
<reference evidence="1 2" key="1">
    <citation type="journal article" date="2010" name="J. Bacteriol.">
        <title>Biochemical characterization of a novel indole prenyltransferase from Streptomyces sp. SN-593.</title>
        <authorList>
            <person name="Takahashi S."/>
            <person name="Takagi H."/>
            <person name="Toyoda A."/>
            <person name="Uramoto M."/>
            <person name="Nogawa T."/>
            <person name="Ueki M."/>
            <person name="Sakaki Y."/>
            <person name="Osada H."/>
        </authorList>
    </citation>
    <scope>NUCLEOTIDE SEQUENCE [LARGE SCALE GENOMIC DNA]</scope>
    <source>
        <strain evidence="1 2">SN-593</strain>
    </source>
</reference>
<organism evidence="1 2">
    <name type="scientific">Actinacidiphila reveromycinica</name>
    <dbReference type="NCBI Taxonomy" id="659352"/>
    <lineage>
        <taxon>Bacteria</taxon>
        <taxon>Bacillati</taxon>
        <taxon>Actinomycetota</taxon>
        <taxon>Actinomycetes</taxon>
        <taxon>Kitasatosporales</taxon>
        <taxon>Streptomycetaceae</taxon>
        <taxon>Actinacidiphila</taxon>
    </lineage>
</organism>
<accession>A0A7U3UVH9</accession>
<keyword evidence="2" id="KW-1185">Reference proteome</keyword>
<reference evidence="1 2" key="4">
    <citation type="journal article" date="2020" name="Sci. Rep.">
        <title>beta-carboline chemical signals induce reveromycin production through a LuxR family regulator in Streptomyces sp. SN-593.</title>
        <authorList>
            <person name="Panthee S."/>
            <person name="Kito N."/>
            <person name="Hayashi T."/>
            <person name="Shimizu T."/>
            <person name="Ishikawa J."/>
            <person name="Hamamoto H."/>
            <person name="Osada H."/>
            <person name="Takahashi S."/>
        </authorList>
    </citation>
    <scope>NUCLEOTIDE SEQUENCE [LARGE SCALE GENOMIC DNA]</scope>
    <source>
        <strain evidence="1 2">SN-593</strain>
    </source>
</reference>
<dbReference type="AlphaFoldDB" id="A0A7U3UVH9"/>
<reference evidence="1 2" key="3">
    <citation type="journal article" date="2011" name="Nat. Chem. Biol.">
        <title>Reveromycin A biosynthesis uses RevG and RevJ for stereospecific spiroacetal formation.</title>
        <authorList>
            <person name="Takahashi S."/>
            <person name="Toyoda A."/>
            <person name="Sekiyama Y."/>
            <person name="Takagi H."/>
            <person name="Nogawa T."/>
            <person name="Uramoto M."/>
            <person name="Suzuki R."/>
            <person name="Koshino H."/>
            <person name="Kumano T."/>
            <person name="Panthee S."/>
            <person name="Dairi T."/>
            <person name="Ishikawa J."/>
            <person name="Ikeda H."/>
            <person name="Sakaki Y."/>
            <person name="Osada H."/>
        </authorList>
    </citation>
    <scope>NUCLEOTIDE SEQUENCE [LARGE SCALE GENOMIC DNA]</scope>
    <source>
        <strain evidence="1 2">SN-593</strain>
    </source>
</reference>
<evidence type="ECO:0000313" key="1">
    <source>
        <dbReference type="EMBL" id="BBB01026.1"/>
    </source>
</evidence>
<proteinExistence type="predicted"/>
<evidence type="ECO:0000313" key="2">
    <source>
        <dbReference type="Proteomes" id="UP000595703"/>
    </source>
</evidence>